<keyword evidence="3" id="KW-1185">Reference proteome</keyword>
<keyword evidence="1" id="KW-1133">Transmembrane helix</keyword>
<evidence type="ECO:0000313" key="2">
    <source>
        <dbReference type="EMBL" id="OAT13309.1"/>
    </source>
</evidence>
<organism evidence="2 3">
    <name type="scientific">Blastomyces gilchristii (strain SLH14081)</name>
    <name type="common">Blastomyces dermatitidis</name>
    <dbReference type="NCBI Taxonomy" id="559298"/>
    <lineage>
        <taxon>Eukaryota</taxon>
        <taxon>Fungi</taxon>
        <taxon>Dikarya</taxon>
        <taxon>Ascomycota</taxon>
        <taxon>Pezizomycotina</taxon>
        <taxon>Eurotiomycetes</taxon>
        <taxon>Eurotiomycetidae</taxon>
        <taxon>Onygenales</taxon>
        <taxon>Ajellomycetaceae</taxon>
        <taxon>Blastomyces</taxon>
    </lineage>
</organism>
<gene>
    <name evidence="2" type="ORF">BDBG_17778</name>
</gene>
<keyword evidence="1" id="KW-0812">Transmembrane</keyword>
<evidence type="ECO:0000256" key="1">
    <source>
        <dbReference type="SAM" id="Phobius"/>
    </source>
</evidence>
<dbReference type="KEGG" id="bgh:BDBG_17778"/>
<dbReference type="OrthoDB" id="10630570at2759"/>
<sequence>MRIRQLRIERSGCDFLRRRDLERWMIIMRQKKLMFLLVPPPKIIIGRAMMQQKCSEYFINFISTSVDAVPVLMIMVGPVVKASRPLNCPSFTLVMYLDPL</sequence>
<evidence type="ECO:0000313" key="3">
    <source>
        <dbReference type="Proteomes" id="UP000002038"/>
    </source>
</evidence>
<protein>
    <submittedName>
        <fullName evidence="2">Uncharacterized protein</fullName>
    </submittedName>
</protein>
<name>A0A179V1H5_BLAGS</name>
<accession>A0A179V1H5</accession>
<dbReference type="AlphaFoldDB" id="A0A179V1H5"/>
<feature type="transmembrane region" description="Helical" evidence="1">
    <location>
        <begin position="57"/>
        <end position="80"/>
    </location>
</feature>
<dbReference type="GeneID" id="42529363"/>
<dbReference type="Proteomes" id="UP000002038">
    <property type="component" value="Unassembled WGS sequence"/>
</dbReference>
<dbReference type="RefSeq" id="XP_031580824.1">
    <property type="nucleotide sequence ID" value="XM_031725426.1"/>
</dbReference>
<proteinExistence type="predicted"/>
<dbReference type="EMBL" id="GG657471">
    <property type="protein sequence ID" value="OAT13309.1"/>
    <property type="molecule type" value="Genomic_DNA"/>
</dbReference>
<keyword evidence="1" id="KW-0472">Membrane</keyword>
<dbReference type="VEuPathDB" id="FungiDB:BDBG_17778"/>
<reference evidence="3" key="1">
    <citation type="journal article" date="2015" name="PLoS Genet.">
        <title>The dynamic genome and transcriptome of the human fungal pathogen Blastomyces and close relative Emmonsia.</title>
        <authorList>
            <person name="Munoz J.F."/>
            <person name="Gauthier G.M."/>
            <person name="Desjardins C.A."/>
            <person name="Gallo J.E."/>
            <person name="Holder J."/>
            <person name="Sullivan T.D."/>
            <person name="Marty A.J."/>
            <person name="Carmen J.C."/>
            <person name="Chen Z."/>
            <person name="Ding L."/>
            <person name="Gujja S."/>
            <person name="Magrini V."/>
            <person name="Misas E."/>
            <person name="Mitreva M."/>
            <person name="Priest M."/>
            <person name="Saif S."/>
            <person name="Whiston E.A."/>
            <person name="Young S."/>
            <person name="Zeng Q."/>
            <person name="Goldman W.E."/>
            <person name="Mardis E.R."/>
            <person name="Taylor J.W."/>
            <person name="McEwen J.G."/>
            <person name="Clay O.K."/>
            <person name="Klein B.S."/>
            <person name="Cuomo C.A."/>
        </authorList>
    </citation>
    <scope>NUCLEOTIDE SEQUENCE [LARGE SCALE GENOMIC DNA]</scope>
    <source>
        <strain evidence="3">SLH14081</strain>
    </source>
</reference>